<organism evidence="3 4">
    <name type="scientific">Planctopirus hydrillae</name>
    <dbReference type="NCBI Taxonomy" id="1841610"/>
    <lineage>
        <taxon>Bacteria</taxon>
        <taxon>Pseudomonadati</taxon>
        <taxon>Planctomycetota</taxon>
        <taxon>Planctomycetia</taxon>
        <taxon>Planctomycetales</taxon>
        <taxon>Planctomycetaceae</taxon>
        <taxon>Planctopirus</taxon>
    </lineage>
</organism>
<sequence length="231" mass="25900">MHDSRTFELARTGGLLLAMTLAYLFFVHRPAENECRRLEQQIQAQHLELQHIPVQLAEVEHLRAEIRERQQASLKPVETSGMTTKILKSISQLAHTHQLSIDRLEPLAPQDLSTHHVASVRVQLSGEYDHWNLLLQELDNSPDEFEILDFRLSMNDVRSSRQNRSAKNSESSPIIHRISSGGDSRPEARFISAAGSRLSGSNPAAISGEMHIARRLPPETPAANLNTQGTK</sequence>
<comment type="caution">
    <text evidence="3">The sequence shown here is derived from an EMBL/GenBank/DDBJ whole genome shotgun (WGS) entry which is preliminary data.</text>
</comment>
<keyword evidence="4" id="KW-1185">Reference proteome</keyword>
<protein>
    <submittedName>
        <fullName evidence="3">Uncharacterized protein</fullName>
    </submittedName>
</protein>
<dbReference type="InterPro" id="IPR014717">
    <property type="entry name" value="Transl_elong_EF1B/ribsomal_bS6"/>
</dbReference>
<accession>A0A1C3EL11</accession>
<dbReference type="EMBL" id="LYDR01000046">
    <property type="protein sequence ID" value="ODA33921.1"/>
    <property type="molecule type" value="Genomic_DNA"/>
</dbReference>
<keyword evidence="2" id="KW-0472">Membrane</keyword>
<evidence type="ECO:0000256" key="1">
    <source>
        <dbReference type="SAM" id="MobiDB-lite"/>
    </source>
</evidence>
<dbReference type="OrthoDB" id="211860at2"/>
<dbReference type="AlphaFoldDB" id="A0A1C3EL11"/>
<dbReference type="Gene3D" id="3.30.70.60">
    <property type="match status" value="1"/>
</dbReference>
<feature type="compositionally biased region" description="Polar residues" evidence="1">
    <location>
        <begin position="157"/>
        <end position="172"/>
    </location>
</feature>
<keyword evidence="2" id="KW-1133">Transmembrane helix</keyword>
<dbReference type="Proteomes" id="UP000094828">
    <property type="component" value="Unassembled WGS sequence"/>
</dbReference>
<reference evidence="3 4" key="1">
    <citation type="submission" date="2016-05" db="EMBL/GenBank/DDBJ databases">
        <title>Genomic and physiological characterization of Planctopirus sp. isolated from fresh water lake.</title>
        <authorList>
            <person name="Subhash Y."/>
            <person name="Ramana C."/>
        </authorList>
    </citation>
    <scope>NUCLEOTIDE SEQUENCE [LARGE SCALE GENOMIC DNA]</scope>
    <source>
        <strain evidence="3 4">JC280</strain>
    </source>
</reference>
<proteinExistence type="predicted"/>
<keyword evidence="2" id="KW-0812">Transmembrane</keyword>
<feature type="transmembrane region" description="Helical" evidence="2">
    <location>
        <begin position="12"/>
        <end position="31"/>
    </location>
</feature>
<feature type="region of interest" description="Disordered" evidence="1">
    <location>
        <begin position="157"/>
        <end position="186"/>
    </location>
</feature>
<evidence type="ECO:0000256" key="2">
    <source>
        <dbReference type="SAM" id="Phobius"/>
    </source>
</evidence>
<evidence type="ECO:0000313" key="3">
    <source>
        <dbReference type="EMBL" id="ODA33921.1"/>
    </source>
</evidence>
<name>A0A1C3EL11_9PLAN</name>
<gene>
    <name evidence="3" type="ORF">A6X21_17900</name>
</gene>
<feature type="region of interest" description="Disordered" evidence="1">
    <location>
        <begin position="212"/>
        <end position="231"/>
    </location>
</feature>
<evidence type="ECO:0000313" key="4">
    <source>
        <dbReference type="Proteomes" id="UP000094828"/>
    </source>
</evidence>
<dbReference type="RefSeq" id="WP_068846739.1">
    <property type="nucleotide sequence ID" value="NZ_LYDR01000046.1"/>
</dbReference>